<dbReference type="EMBL" id="NBBJ01000007">
    <property type="protein sequence ID" value="OWK27978.1"/>
    <property type="molecule type" value="Genomic_DNA"/>
</dbReference>
<sequence length="34" mass="4043">MRWISRAWNYQTSSPWVWLPLYGFGLLLLGGFLI</sequence>
<keyword evidence="1" id="KW-0472">Membrane</keyword>
<evidence type="ECO:0000313" key="3">
    <source>
        <dbReference type="Proteomes" id="UP000197783"/>
    </source>
</evidence>
<evidence type="ECO:0000313" key="2">
    <source>
        <dbReference type="EMBL" id="OWK27978.1"/>
    </source>
</evidence>
<dbReference type="Proteomes" id="UP000197783">
    <property type="component" value="Unassembled WGS sequence"/>
</dbReference>
<reference evidence="2 3" key="1">
    <citation type="submission" date="2017-03" db="EMBL/GenBank/DDBJ databases">
        <title>Genome sequence of Sphingomonas mucosissima DSM 17494.</title>
        <authorList>
            <person name="Poehlein A."/>
            <person name="Wuebbeler J.H."/>
            <person name="Steinbuechel A."/>
            <person name="Daniel R."/>
        </authorList>
    </citation>
    <scope>NUCLEOTIDE SEQUENCE [LARGE SCALE GENOMIC DNA]</scope>
    <source>
        <strain evidence="2 3">DSM 17494</strain>
    </source>
</reference>
<organism evidence="2 3">
    <name type="scientific">Sphingomonas mucosissima</name>
    <dbReference type="NCBI Taxonomy" id="370959"/>
    <lineage>
        <taxon>Bacteria</taxon>
        <taxon>Pseudomonadati</taxon>
        <taxon>Pseudomonadota</taxon>
        <taxon>Alphaproteobacteria</taxon>
        <taxon>Sphingomonadales</taxon>
        <taxon>Sphingomonadaceae</taxon>
        <taxon>Sphingomonas</taxon>
    </lineage>
</organism>
<accession>A0A245ZE16</accession>
<comment type="caution">
    <text evidence="2">The sequence shown here is derived from an EMBL/GenBank/DDBJ whole genome shotgun (WGS) entry which is preliminary data.</text>
</comment>
<keyword evidence="1" id="KW-1133">Transmembrane helix</keyword>
<keyword evidence="3" id="KW-1185">Reference proteome</keyword>
<name>A0A245ZE16_9SPHN</name>
<keyword evidence="1" id="KW-0812">Transmembrane</keyword>
<dbReference type="AlphaFoldDB" id="A0A245ZE16"/>
<protein>
    <submittedName>
        <fullName evidence="2">Uncharacterized protein</fullName>
    </submittedName>
</protein>
<gene>
    <name evidence="2" type="ORF">SPMU_32230</name>
</gene>
<feature type="transmembrane region" description="Helical" evidence="1">
    <location>
        <begin position="15"/>
        <end position="33"/>
    </location>
</feature>
<evidence type="ECO:0000256" key="1">
    <source>
        <dbReference type="SAM" id="Phobius"/>
    </source>
</evidence>
<proteinExistence type="predicted"/>